<dbReference type="RefSeq" id="YP_008965400.1">
    <property type="nucleotide sequence ID" value="NC_023127.1"/>
</dbReference>
<reference evidence="2" key="1">
    <citation type="submission" date="2013-09" db="EMBL/GenBank/DDBJ databases">
        <authorList>
            <person name="Torriani S.F.F."/>
            <person name="Penselin D."/>
            <person name="Knogge W."/>
            <person name="Felder M."/>
            <person name="Taudien S."/>
            <person name="Platzer M."/>
            <person name="McDonald B.A."/>
            <person name="Brunner P.C."/>
        </authorList>
    </citation>
    <scope>NUCLEOTIDE SEQUENCE</scope>
</reference>
<evidence type="ECO:0000313" key="2">
    <source>
        <dbReference type="EMBL" id="AHC02388.1"/>
    </source>
</evidence>
<evidence type="ECO:0000256" key="1">
    <source>
        <dbReference type="SAM" id="Phobius"/>
    </source>
</evidence>
<keyword evidence="1" id="KW-1133">Transmembrane helix</keyword>
<dbReference type="InterPro" id="IPR021848">
    <property type="entry name" value="HODM_asu-like"/>
</dbReference>
<dbReference type="Pfam" id="PF11927">
    <property type="entry name" value="HODM_asu-like"/>
    <property type="match status" value="1"/>
</dbReference>
<dbReference type="AlphaFoldDB" id="V5W5V1"/>
<reference evidence="2" key="2">
    <citation type="journal article" date="2014" name="Fungal Genet. Biol.">
        <title>Comparative analysis of mitochondrial genomes from closely related Rhynchosporium species reveals extensive intron invasion.</title>
        <authorList>
            <person name="Torriani S.F."/>
            <person name="Penselin D."/>
            <person name="Knogge W."/>
            <person name="Felder M."/>
            <person name="Taudien S."/>
            <person name="Platzer M."/>
            <person name="McDonald B.A."/>
            <person name="Brunner P.C."/>
        </authorList>
    </citation>
    <scope>NUCLEOTIDE SEQUENCE</scope>
</reference>
<protein>
    <submittedName>
        <fullName evidence="2">Uncharacterized protein</fullName>
    </submittedName>
</protein>
<accession>V5W5V1</accession>
<dbReference type="EMBL" id="KF650574">
    <property type="protein sequence ID" value="AHC02388.1"/>
    <property type="molecule type" value="Genomic_DNA"/>
</dbReference>
<sequence>MKTQNTISKINIQASLAGARNQIKTLRCFSLLRKVHTITNVCAVGACQKRVAKLHVGATHFYFSLHAKPSCSFFIRSRFISTTSRLFTKDVGIDGKVIGRTREVVNKGLQPFKNHDPLMPYIISRFNKHSGYPSPDVSANNMFRPIAKTLPGAVFYGSSARDKWIELDTSNREHLLKRLLILKKHKKNVIGFTSEADTACRELFHYVFTYMYSKYPKEYYLYRNDHIYFIICYSTNHHYYVGDLASHDPLDLLRILSECVVVDFSILKKVNGKYLIIASNSIFSINWQVSDRLGYDMIKLHGTAPGWQEGGIHYKRYVKYFDNINSNVISKRSNIFIINTSKFFLARHVTRVPLTSEIGVVVGYRLRDLYLRREVQTFHLLPVSGLIVFGVRTYMQPLDSLSYSDLLDIQTLVNNWKDDIAIYHERDTWLPVIDKHINEMVVYHRNIRIGIYIFFFFYFGYAIFY</sequence>
<keyword evidence="1" id="KW-0812">Transmembrane</keyword>
<proteinExistence type="predicted"/>
<geneLocation type="mitochondrion" evidence="2"/>
<feature type="transmembrane region" description="Helical" evidence="1">
    <location>
        <begin position="447"/>
        <end position="464"/>
    </location>
</feature>
<keyword evidence="1" id="KW-0472">Membrane</keyword>
<organism evidence="2">
    <name type="scientific">Rhynchobrunnera orthospora</name>
    <dbReference type="NCBI Taxonomy" id="210010"/>
    <lineage>
        <taxon>Eukaryota</taxon>
        <taxon>Fungi</taxon>
        <taxon>Dikarya</taxon>
        <taxon>Ascomycota</taxon>
        <taxon>Pezizomycotina</taxon>
        <taxon>Leotiomycetes</taxon>
        <taxon>Helotiales</taxon>
        <taxon>Ploettnerulaceae</taxon>
        <taxon>Rhynchobrunnera</taxon>
    </lineage>
</organism>
<keyword evidence="2" id="KW-0496">Mitochondrion</keyword>
<name>V5W5V1_9HELO</name>